<dbReference type="SMART" id="SM00324">
    <property type="entry name" value="RhoGAP"/>
    <property type="match status" value="1"/>
</dbReference>
<dbReference type="PANTHER" id="PTHR14130">
    <property type="entry name" value="3BP-1 RELATED RHOGAP"/>
    <property type="match status" value="1"/>
</dbReference>
<feature type="domain" description="Rho-GAP" evidence="3">
    <location>
        <begin position="191"/>
        <end position="385"/>
    </location>
</feature>
<dbReference type="SUPFAM" id="SSF103657">
    <property type="entry name" value="BAR/IMD domain-like"/>
    <property type="match status" value="1"/>
</dbReference>
<dbReference type="PROSITE" id="PS50238">
    <property type="entry name" value="RHOGAP"/>
    <property type="match status" value="1"/>
</dbReference>
<evidence type="ECO:0000256" key="1">
    <source>
        <dbReference type="ARBA" id="ARBA00022468"/>
    </source>
</evidence>
<dbReference type="GO" id="GO:0035020">
    <property type="term" value="P:regulation of Rac protein signal transduction"/>
    <property type="evidence" value="ECO:0007669"/>
    <property type="project" value="TreeGrafter"/>
</dbReference>
<organism evidence="4 5">
    <name type="scientific">Macrostomum lignano</name>
    <dbReference type="NCBI Taxonomy" id="282301"/>
    <lineage>
        <taxon>Eukaryota</taxon>
        <taxon>Metazoa</taxon>
        <taxon>Spiralia</taxon>
        <taxon>Lophotrochozoa</taxon>
        <taxon>Platyhelminthes</taxon>
        <taxon>Rhabditophora</taxon>
        <taxon>Macrostomorpha</taxon>
        <taxon>Macrostomida</taxon>
        <taxon>Macrostomidae</taxon>
        <taxon>Macrostomum</taxon>
    </lineage>
</organism>
<reference evidence="5" key="1">
    <citation type="submission" date="2016-11" db="UniProtKB">
        <authorList>
            <consortium name="WormBaseParasite"/>
        </authorList>
    </citation>
    <scope>IDENTIFICATION</scope>
</reference>
<dbReference type="AlphaFoldDB" id="A0A1I8GN82"/>
<protein>
    <submittedName>
        <fullName evidence="5">Rho-GAP domain-containing protein</fullName>
    </submittedName>
</protein>
<dbReference type="InterPro" id="IPR008936">
    <property type="entry name" value="Rho_GTPase_activation_prot"/>
</dbReference>
<dbReference type="Gene3D" id="1.20.1270.60">
    <property type="entry name" value="Arfaptin homology (AH) domain/BAR domain"/>
    <property type="match status" value="1"/>
</dbReference>
<dbReference type="GO" id="GO:0007165">
    <property type="term" value="P:signal transduction"/>
    <property type="evidence" value="ECO:0007669"/>
    <property type="project" value="InterPro"/>
</dbReference>
<dbReference type="PANTHER" id="PTHR14130:SF14">
    <property type="entry name" value="RHO GTPASE-ACTIVATING PROTEIN 92B"/>
    <property type="match status" value="1"/>
</dbReference>
<evidence type="ECO:0000313" key="4">
    <source>
        <dbReference type="Proteomes" id="UP000095280"/>
    </source>
</evidence>
<feature type="compositionally biased region" description="Low complexity" evidence="2">
    <location>
        <begin position="465"/>
        <end position="474"/>
    </location>
</feature>
<evidence type="ECO:0000259" key="3">
    <source>
        <dbReference type="PROSITE" id="PS50238"/>
    </source>
</evidence>
<dbReference type="Proteomes" id="UP000095280">
    <property type="component" value="Unplaced"/>
</dbReference>
<name>A0A1I8GN82_9PLAT</name>
<dbReference type="GO" id="GO:0005096">
    <property type="term" value="F:GTPase activator activity"/>
    <property type="evidence" value="ECO:0007669"/>
    <property type="project" value="UniProtKB-KW"/>
</dbReference>
<evidence type="ECO:0000256" key="2">
    <source>
        <dbReference type="SAM" id="MobiDB-lite"/>
    </source>
</evidence>
<proteinExistence type="predicted"/>
<feature type="region of interest" description="Disordered" evidence="2">
    <location>
        <begin position="398"/>
        <end position="499"/>
    </location>
</feature>
<accession>A0A1I8GN82</accession>
<feature type="compositionally biased region" description="Low complexity" evidence="2">
    <location>
        <begin position="398"/>
        <end position="425"/>
    </location>
</feature>
<dbReference type="InterPro" id="IPR000198">
    <property type="entry name" value="RhoGAP_dom"/>
</dbReference>
<evidence type="ECO:0000313" key="5">
    <source>
        <dbReference type="WBParaSite" id="maker-uti_cns_0002506-snap-gene-0.11-mRNA-1"/>
    </source>
</evidence>
<dbReference type="InterPro" id="IPR027267">
    <property type="entry name" value="AH/BAR_dom_sf"/>
</dbReference>
<dbReference type="GO" id="GO:0032956">
    <property type="term" value="P:regulation of actin cytoskeleton organization"/>
    <property type="evidence" value="ECO:0007669"/>
    <property type="project" value="TreeGrafter"/>
</dbReference>
<dbReference type="SUPFAM" id="SSF48350">
    <property type="entry name" value="GTPase activation domain, GAP"/>
    <property type="match status" value="1"/>
</dbReference>
<dbReference type="Pfam" id="PF00620">
    <property type="entry name" value="RhoGAP"/>
    <property type="match status" value="1"/>
</dbReference>
<dbReference type="InterPro" id="IPR047165">
    <property type="entry name" value="RHG17/44/SH3BP1-like"/>
</dbReference>
<keyword evidence="4" id="KW-1185">Reference proteome</keyword>
<sequence length="499" mass="54580">MAGNIFKLPGIFQNVMNPGSGFGPDGAQAGALDEAALPESCQSVEDLAEPLRATFERLAKRAEKCVVRKHPEEALVEALRSSADALRQSQQQQRGGEYEILERVLHGLSESEQALVDKRNSQSDSVAEWMEAARKAEQNLSGLQLCNQLLDLMRSRLDYHRQCVQLLEEQLPALEDAVASAASLAGPCYGVPLEEHLTKTGRQVAYVIDVCTAALNRDDVLVEEGLFRLNGPSGSVQKLESFLNVMRAEAVINDFDSATVCGTLKKYLKQLPEPLVSQDLLNDWAEACDTAEPDNRRFRLHACCQRLQQERPSLYANLRHLVKFLARVAQHQDRNKMSPKNLAICIGPNIAGGGGPVGVNVEDLQSANLGTLIVENLLLVHDFCFGAEDTAYMSLPQNLSTQQQQQQQQQHLTLPPKPKLPLQRQSSGSDNLAGGAAATAAKQRQTMLLADSTDGPTRPPPGRPRPSCRASSPARPRKAAPPPPPPTQQQQRNHTEQAE</sequence>
<keyword evidence="1" id="KW-0343">GTPase activation</keyword>
<dbReference type="Gene3D" id="1.10.555.10">
    <property type="entry name" value="Rho GTPase activation protein"/>
    <property type="match status" value="1"/>
</dbReference>
<dbReference type="WBParaSite" id="maker-uti_cns_0002506-snap-gene-0.11-mRNA-1">
    <property type="protein sequence ID" value="maker-uti_cns_0002506-snap-gene-0.11-mRNA-1"/>
    <property type="gene ID" value="maker-uti_cns_0002506-snap-gene-0.11"/>
</dbReference>